<gene>
    <name evidence="3" type="ORF">C1645_808122</name>
</gene>
<proteinExistence type="predicted"/>
<dbReference type="OrthoDB" id="2327888at2759"/>
<accession>A0A397SP66</accession>
<dbReference type="EMBL" id="QKYT01000408">
    <property type="protein sequence ID" value="RIA85737.1"/>
    <property type="molecule type" value="Genomic_DNA"/>
</dbReference>
<dbReference type="STRING" id="658196.A0A397SP66"/>
<dbReference type="Proteomes" id="UP000265703">
    <property type="component" value="Unassembled WGS sequence"/>
</dbReference>
<feature type="transmembrane region" description="Helical" evidence="2">
    <location>
        <begin position="692"/>
        <end position="712"/>
    </location>
</feature>
<feature type="transmembrane region" description="Helical" evidence="2">
    <location>
        <begin position="785"/>
        <end position="805"/>
    </location>
</feature>
<reference evidence="3 4" key="1">
    <citation type="submission" date="2018-06" db="EMBL/GenBank/DDBJ databases">
        <title>Comparative genomics reveals the genomic features of Rhizophagus irregularis, R. cerebriforme, R. diaphanum and Gigaspora rosea, and their symbiotic lifestyle signature.</title>
        <authorList>
            <person name="Morin E."/>
            <person name="San Clemente H."/>
            <person name="Chen E.C.H."/>
            <person name="De La Providencia I."/>
            <person name="Hainaut M."/>
            <person name="Kuo A."/>
            <person name="Kohler A."/>
            <person name="Murat C."/>
            <person name="Tang N."/>
            <person name="Roy S."/>
            <person name="Loubradou J."/>
            <person name="Henrissat B."/>
            <person name="Grigoriev I.V."/>
            <person name="Corradi N."/>
            <person name="Roux C."/>
            <person name="Martin F.M."/>
        </authorList>
    </citation>
    <scope>NUCLEOTIDE SEQUENCE [LARGE SCALE GENOMIC DNA]</scope>
    <source>
        <strain evidence="3 4">DAOM 227022</strain>
    </source>
</reference>
<sequence length="956" mass="108629">MFFFETFFQTSGWWGNKNLKSFICCLVINLLFYCCFFVSSEDIAYTYVEPIENLVFLDTVANSDGTMMVWMVAENKTFSSDESNTCILPEFHLRLIDKIGKITYIDLHYPFPTQAICPEQMEFFPLTFNYILITFLKSTNDNGIGQKYGLLINYNGEPISEIFLGNYVGTTTRSLVPEKGFVHIEKPNQEGVVMWKWFSAPDAITGQVAQIGSGEFDTRIGLTNYSLITSTPFNLIDGGIGYLFILRYDGNEELTKLTDPNFQFWRIYVSFLKDGTDTPSIPSLVYQTTKNLNNIEVKSPCSTLYYGDGYVCILSLNNTIKGKKKIYTEINHYQLGFLSTGAFVRLDRLDIIPKNASDFIVSSLFYGGFAVQNFYDNTNANDGYILDDSGKFVQDWGSFGPDFVHTTKYRRNNTIYGITAQQGQKFDVLLKSLLRLNNNGLEYENPIIQSTKPAIGEVIDSSIEEIIVVYNIPVRLSSANVSIFQKSGEKYEPDLLRQTISGDSRLCFVGNDNFTVHIPVFGSTFSQSNASYYITIDNDFVMSQKINEPLIGIPENIWMFSTDPSFKKEQHSDSVTGALRLNEEGSSIFLQTDNQSGFIKNLFQELSNIIPVNNQRLTSNGRWQYDPTAPKKVLLSFNINEAKDDATEQSSLTIYDHLNTLIAQKDYTALSNSNYTYFIDDSRMTQNYFEKFFPLFMIYIICVIILIILYAIARQKNSGGKNFAIFGTAFLIQDFVVDLLFTLLYVKNVPFLIIPNMIFFVIPIIFNCIMALNIFIIEITQSQSFVAWFVQYPALSSIFTLLAAVDIQVLETLSSGLFGLKIFSAPITPRSKKYMLWVSIANVFIEDVPQLIIQILYYQHVVTYDINPSIGLITNGLIITNKLLLRSYDALVRCHKHNKIRNSRHISVDSIKSLKSNIESSNEKKIEEEEEKDLTDNASFESNSGDRHISYNSSTG</sequence>
<comment type="caution">
    <text evidence="3">The sequence shown here is derived from an EMBL/GenBank/DDBJ whole genome shotgun (WGS) entry which is preliminary data.</text>
</comment>
<keyword evidence="2" id="KW-1133">Transmembrane helix</keyword>
<dbReference type="AlphaFoldDB" id="A0A397SP66"/>
<feature type="non-terminal residue" evidence="3">
    <location>
        <position position="956"/>
    </location>
</feature>
<evidence type="ECO:0000313" key="4">
    <source>
        <dbReference type="Proteomes" id="UP000265703"/>
    </source>
</evidence>
<keyword evidence="2" id="KW-0812">Transmembrane</keyword>
<keyword evidence="4" id="KW-1185">Reference proteome</keyword>
<keyword evidence="2" id="KW-0472">Membrane</keyword>
<organism evidence="3 4">
    <name type="scientific">Glomus cerebriforme</name>
    <dbReference type="NCBI Taxonomy" id="658196"/>
    <lineage>
        <taxon>Eukaryota</taxon>
        <taxon>Fungi</taxon>
        <taxon>Fungi incertae sedis</taxon>
        <taxon>Mucoromycota</taxon>
        <taxon>Glomeromycotina</taxon>
        <taxon>Glomeromycetes</taxon>
        <taxon>Glomerales</taxon>
        <taxon>Glomeraceae</taxon>
        <taxon>Glomus</taxon>
    </lineage>
</organism>
<feature type="transmembrane region" description="Helical" evidence="2">
    <location>
        <begin position="752"/>
        <end position="776"/>
    </location>
</feature>
<evidence type="ECO:0000256" key="2">
    <source>
        <dbReference type="SAM" id="Phobius"/>
    </source>
</evidence>
<feature type="region of interest" description="Disordered" evidence="1">
    <location>
        <begin position="918"/>
        <end position="956"/>
    </location>
</feature>
<name>A0A397SP66_9GLOM</name>
<feature type="transmembrane region" description="Helical" evidence="2">
    <location>
        <begin position="724"/>
        <end position="746"/>
    </location>
</feature>
<evidence type="ECO:0000313" key="3">
    <source>
        <dbReference type="EMBL" id="RIA85737.1"/>
    </source>
</evidence>
<protein>
    <submittedName>
        <fullName evidence="3">Uncharacterized protein</fullName>
    </submittedName>
</protein>
<evidence type="ECO:0000256" key="1">
    <source>
        <dbReference type="SAM" id="MobiDB-lite"/>
    </source>
</evidence>